<dbReference type="AlphaFoldDB" id="A0A9Q8YEG7"/>
<reference evidence="3" key="1">
    <citation type="submission" date="2022-06" db="EMBL/GenBank/DDBJ databases">
        <title>Physiological and biochemical characterization and genomic elucidation of a strain of the genus Ensifer adhaerens M8 that combines arsenic oxidation and chromium reduction.</title>
        <authorList>
            <person name="Li X."/>
            <person name="Yu c."/>
        </authorList>
    </citation>
    <scope>NUCLEOTIDE SEQUENCE</scope>
    <source>
        <strain evidence="3">M8</strain>
        <plasmid evidence="3">pB</plasmid>
    </source>
</reference>
<evidence type="ECO:0000256" key="1">
    <source>
        <dbReference type="SAM" id="Coils"/>
    </source>
</evidence>
<protein>
    <submittedName>
        <fullName evidence="3">Uncharacterized protein</fullName>
    </submittedName>
</protein>
<evidence type="ECO:0000313" key="3">
    <source>
        <dbReference type="EMBL" id="USJ27168.1"/>
    </source>
</evidence>
<feature type="coiled-coil region" evidence="1">
    <location>
        <begin position="139"/>
        <end position="174"/>
    </location>
</feature>
<feature type="compositionally biased region" description="Polar residues" evidence="2">
    <location>
        <begin position="90"/>
        <end position="101"/>
    </location>
</feature>
<organism evidence="3 4">
    <name type="scientific">Ensifer adhaerens</name>
    <name type="common">Sinorhizobium morelense</name>
    <dbReference type="NCBI Taxonomy" id="106592"/>
    <lineage>
        <taxon>Bacteria</taxon>
        <taxon>Pseudomonadati</taxon>
        <taxon>Pseudomonadota</taxon>
        <taxon>Alphaproteobacteria</taxon>
        <taxon>Hyphomicrobiales</taxon>
        <taxon>Rhizobiaceae</taxon>
        <taxon>Sinorhizobium/Ensifer group</taxon>
        <taxon>Ensifer</taxon>
    </lineage>
</organism>
<evidence type="ECO:0000313" key="4">
    <source>
        <dbReference type="Proteomes" id="UP001055460"/>
    </source>
</evidence>
<sequence>MKPQQRKFIVEVKSARRRSTGRPASIWGDTDLKAFVREAEAEVPHLFLAEARIGDQPPEVTEPLNSVAAAVDDAPTTASQPEVPEESVVPKTSSADASANATFPVKPPERSKRPRSTGLARRVPTKSVHIAIAVTVDELASLQDANLRLKKRLVRKLRQENAVLQSMLDRFEAH</sequence>
<geneLocation type="plasmid" evidence="3 4">
    <name>pB</name>
</geneLocation>
<gene>
    <name evidence="3" type="ORF">NE863_32270</name>
</gene>
<dbReference type="RefSeq" id="WP_127890334.1">
    <property type="nucleotide sequence ID" value="NZ_CAXURO020000003.1"/>
</dbReference>
<dbReference type="Proteomes" id="UP001055460">
    <property type="component" value="Plasmid pB"/>
</dbReference>
<keyword evidence="1" id="KW-0175">Coiled coil</keyword>
<dbReference type="EMBL" id="CP098809">
    <property type="protein sequence ID" value="USJ27168.1"/>
    <property type="molecule type" value="Genomic_DNA"/>
</dbReference>
<evidence type="ECO:0000256" key="2">
    <source>
        <dbReference type="SAM" id="MobiDB-lite"/>
    </source>
</evidence>
<accession>A0A9Q8YEG7</accession>
<keyword evidence="3" id="KW-0614">Plasmid</keyword>
<feature type="region of interest" description="Disordered" evidence="2">
    <location>
        <begin position="72"/>
        <end position="122"/>
    </location>
</feature>
<proteinExistence type="predicted"/>
<dbReference type="OrthoDB" id="8454019at2"/>
<name>A0A9Q8YEG7_ENSAD</name>